<proteinExistence type="predicted"/>
<reference evidence="1 2" key="1">
    <citation type="journal article" date="2019" name="Sci. Rep.">
        <title>Orb-weaving spider Araneus ventricosus genome elucidates the spidroin gene catalogue.</title>
        <authorList>
            <person name="Kono N."/>
            <person name="Nakamura H."/>
            <person name="Ohtoshi R."/>
            <person name="Moran D.A.P."/>
            <person name="Shinohara A."/>
            <person name="Yoshida Y."/>
            <person name="Fujiwara M."/>
            <person name="Mori M."/>
            <person name="Tomita M."/>
            <person name="Arakawa K."/>
        </authorList>
    </citation>
    <scope>NUCLEOTIDE SEQUENCE [LARGE SCALE GENOMIC DNA]</scope>
</reference>
<gene>
    <name evidence="1" type="ORF">AVEN_131530_1</name>
</gene>
<accession>A0A4Y2NWX1</accession>
<organism evidence="1 2">
    <name type="scientific">Araneus ventricosus</name>
    <name type="common">Orbweaver spider</name>
    <name type="synonym">Epeira ventricosa</name>
    <dbReference type="NCBI Taxonomy" id="182803"/>
    <lineage>
        <taxon>Eukaryota</taxon>
        <taxon>Metazoa</taxon>
        <taxon>Ecdysozoa</taxon>
        <taxon>Arthropoda</taxon>
        <taxon>Chelicerata</taxon>
        <taxon>Arachnida</taxon>
        <taxon>Araneae</taxon>
        <taxon>Araneomorphae</taxon>
        <taxon>Entelegynae</taxon>
        <taxon>Araneoidea</taxon>
        <taxon>Araneidae</taxon>
        <taxon>Araneus</taxon>
    </lineage>
</organism>
<protein>
    <submittedName>
        <fullName evidence="1">Uncharacterized protein</fullName>
    </submittedName>
</protein>
<keyword evidence="2" id="KW-1185">Reference proteome</keyword>
<dbReference type="AlphaFoldDB" id="A0A4Y2NWX1"/>
<comment type="caution">
    <text evidence="1">The sequence shown here is derived from an EMBL/GenBank/DDBJ whole genome shotgun (WGS) entry which is preliminary data.</text>
</comment>
<name>A0A4Y2NWX1_ARAVE</name>
<sequence>MFMGQIELNEEVAKDGTLWTTVPSDAVSLGRRQQHNVLRDVPGPSSFAIRTMNVGPPSNILLRGGPLPADDSIWSHIYKPYPDRTEAGNQSISLATRNSDVVFSSRT</sequence>
<dbReference type="EMBL" id="BGPR01009857">
    <property type="protein sequence ID" value="GBN42760.1"/>
    <property type="molecule type" value="Genomic_DNA"/>
</dbReference>
<evidence type="ECO:0000313" key="2">
    <source>
        <dbReference type="Proteomes" id="UP000499080"/>
    </source>
</evidence>
<evidence type="ECO:0000313" key="1">
    <source>
        <dbReference type="EMBL" id="GBN42760.1"/>
    </source>
</evidence>
<dbReference type="Proteomes" id="UP000499080">
    <property type="component" value="Unassembled WGS sequence"/>
</dbReference>